<gene>
    <name evidence="1" type="ORF">BDR25DRAFT_346288</name>
</gene>
<comment type="caution">
    <text evidence="1">The sequence shown here is derived from an EMBL/GenBank/DDBJ whole genome shotgun (WGS) entry which is preliminary data.</text>
</comment>
<reference evidence="1" key="1">
    <citation type="journal article" date="2020" name="Stud. Mycol.">
        <title>101 Dothideomycetes genomes: a test case for predicting lifestyles and emergence of pathogens.</title>
        <authorList>
            <person name="Haridas S."/>
            <person name="Albert R."/>
            <person name="Binder M."/>
            <person name="Bloem J."/>
            <person name="Labutti K."/>
            <person name="Salamov A."/>
            <person name="Andreopoulos B."/>
            <person name="Baker S."/>
            <person name="Barry K."/>
            <person name="Bills G."/>
            <person name="Bluhm B."/>
            <person name="Cannon C."/>
            <person name="Castanera R."/>
            <person name="Culley D."/>
            <person name="Daum C."/>
            <person name="Ezra D."/>
            <person name="Gonzalez J."/>
            <person name="Henrissat B."/>
            <person name="Kuo A."/>
            <person name="Liang C."/>
            <person name="Lipzen A."/>
            <person name="Lutzoni F."/>
            <person name="Magnuson J."/>
            <person name="Mondo S."/>
            <person name="Nolan M."/>
            <person name="Ohm R."/>
            <person name="Pangilinan J."/>
            <person name="Park H.-J."/>
            <person name="Ramirez L."/>
            <person name="Alfaro M."/>
            <person name="Sun H."/>
            <person name="Tritt A."/>
            <person name="Yoshinaga Y."/>
            <person name="Zwiers L.-H."/>
            <person name="Turgeon B."/>
            <person name="Goodwin S."/>
            <person name="Spatafora J."/>
            <person name="Crous P."/>
            <person name="Grigoriev I."/>
        </authorList>
    </citation>
    <scope>NUCLEOTIDE SEQUENCE</scope>
    <source>
        <strain evidence="1">ATCC 200398</strain>
    </source>
</reference>
<organism evidence="1 2">
    <name type="scientific">Lindgomyces ingoldianus</name>
    <dbReference type="NCBI Taxonomy" id="673940"/>
    <lineage>
        <taxon>Eukaryota</taxon>
        <taxon>Fungi</taxon>
        <taxon>Dikarya</taxon>
        <taxon>Ascomycota</taxon>
        <taxon>Pezizomycotina</taxon>
        <taxon>Dothideomycetes</taxon>
        <taxon>Pleosporomycetidae</taxon>
        <taxon>Pleosporales</taxon>
        <taxon>Lindgomycetaceae</taxon>
        <taxon>Lindgomyces</taxon>
    </lineage>
</organism>
<proteinExistence type="predicted"/>
<dbReference type="EMBL" id="MU003531">
    <property type="protein sequence ID" value="KAF2465207.1"/>
    <property type="molecule type" value="Genomic_DNA"/>
</dbReference>
<accession>A0ACB6QFR5</accession>
<protein>
    <submittedName>
        <fullName evidence="1">Uncharacterized protein</fullName>
    </submittedName>
</protein>
<dbReference type="Proteomes" id="UP000799755">
    <property type="component" value="Unassembled WGS sequence"/>
</dbReference>
<keyword evidence="2" id="KW-1185">Reference proteome</keyword>
<feature type="non-terminal residue" evidence="1">
    <location>
        <position position="267"/>
    </location>
</feature>
<evidence type="ECO:0000313" key="1">
    <source>
        <dbReference type="EMBL" id="KAF2465207.1"/>
    </source>
</evidence>
<name>A0ACB6QFR5_9PLEO</name>
<sequence>MNSLPPSHWLYPGALNQSLILAERQNPNSNSGFDETELLKAAAAEGARSKPGEFGSNDVEVHVGDVIIPEWRVDMEVGMRTVDLYCAGCRGGKEKYGRGGVWSACDNYTSTLTFPFHDAASFSPPRTPYTIPPLSQLLTLPNSTVALCFFRLSDKNGFNTMDFSILFPVLQEPRFPHYMFRMGSPTGLADTSIVATSTAPALITGDQYEEGKGLNTGKIVAAVLGGMGAVVLGALLYWLFLKRRTWKDAKGIRSAESSPNMATERGG</sequence>
<evidence type="ECO:0000313" key="2">
    <source>
        <dbReference type="Proteomes" id="UP000799755"/>
    </source>
</evidence>